<organism evidence="7 8">
    <name type="scientific">Aureococcus anophagefferens</name>
    <name type="common">Harmful bloom alga</name>
    <dbReference type="NCBI Taxonomy" id="44056"/>
    <lineage>
        <taxon>Eukaryota</taxon>
        <taxon>Sar</taxon>
        <taxon>Stramenopiles</taxon>
        <taxon>Ochrophyta</taxon>
        <taxon>Pelagophyceae</taxon>
        <taxon>Pelagomonadales</taxon>
        <taxon>Pelagomonadaceae</taxon>
        <taxon>Aureococcus</taxon>
    </lineage>
</organism>
<evidence type="ECO:0000256" key="5">
    <source>
        <dbReference type="ARBA" id="ARBA00023136"/>
    </source>
</evidence>
<evidence type="ECO:0000313" key="7">
    <source>
        <dbReference type="EMBL" id="KAK7238649.1"/>
    </source>
</evidence>
<comment type="subcellular location">
    <subcellularLocation>
        <location evidence="1">Membrane</location>
        <topology evidence="1">Multi-pass membrane protein</topology>
    </subcellularLocation>
</comment>
<dbReference type="InterPro" id="IPR007881">
    <property type="entry name" value="UNC-50"/>
</dbReference>
<reference evidence="7 8" key="1">
    <citation type="submission" date="2024-03" db="EMBL/GenBank/DDBJ databases">
        <title>Aureococcus anophagefferens CCMP1851 and Kratosvirus quantuckense: Draft genome of a second virus-susceptible host strain in the model system.</title>
        <authorList>
            <person name="Chase E."/>
            <person name="Truchon A.R."/>
            <person name="Schepens W."/>
            <person name="Wilhelm S.W."/>
        </authorList>
    </citation>
    <scope>NUCLEOTIDE SEQUENCE [LARGE SCALE GENOMIC DNA]</scope>
    <source>
        <strain evidence="7 8">CCMP1851</strain>
    </source>
</reference>
<comment type="similarity">
    <text evidence="2">Belongs to the unc-50 family.</text>
</comment>
<feature type="transmembrane region" description="Helical" evidence="6">
    <location>
        <begin position="127"/>
        <end position="151"/>
    </location>
</feature>
<keyword evidence="5 6" id="KW-0472">Membrane</keyword>
<feature type="transmembrane region" description="Helical" evidence="6">
    <location>
        <begin position="98"/>
        <end position="121"/>
    </location>
</feature>
<evidence type="ECO:0000256" key="4">
    <source>
        <dbReference type="ARBA" id="ARBA00022989"/>
    </source>
</evidence>
<dbReference type="Pfam" id="PF05216">
    <property type="entry name" value="UNC-50"/>
    <property type="match status" value="1"/>
</dbReference>
<evidence type="ECO:0000313" key="8">
    <source>
        <dbReference type="Proteomes" id="UP001363151"/>
    </source>
</evidence>
<feature type="transmembrane region" description="Helical" evidence="6">
    <location>
        <begin position="205"/>
        <end position="226"/>
    </location>
</feature>
<dbReference type="PANTHER" id="PTHR12841:SF6">
    <property type="entry name" value="PROTEIN UNC-50 HOMOLOG"/>
    <property type="match status" value="1"/>
</dbReference>
<keyword evidence="4 6" id="KW-1133">Transmembrane helix</keyword>
<comment type="caution">
    <text evidence="7">The sequence shown here is derived from an EMBL/GenBank/DDBJ whole genome shotgun (WGS) entry which is preliminary data.</text>
</comment>
<feature type="transmembrane region" description="Helical" evidence="6">
    <location>
        <begin position="242"/>
        <end position="265"/>
    </location>
</feature>
<dbReference type="PANTHER" id="PTHR12841">
    <property type="entry name" value="PROTEIN UNC-50 HOMOLOG"/>
    <property type="match status" value="1"/>
</dbReference>
<dbReference type="EMBL" id="JBBJCI010000229">
    <property type="protein sequence ID" value="KAK7238649.1"/>
    <property type="molecule type" value="Genomic_DNA"/>
</dbReference>
<keyword evidence="3 6" id="KW-0812">Transmembrane</keyword>
<evidence type="ECO:0000256" key="1">
    <source>
        <dbReference type="ARBA" id="ARBA00004141"/>
    </source>
</evidence>
<accession>A0ABR1FU69</accession>
<evidence type="ECO:0000256" key="6">
    <source>
        <dbReference type="SAM" id="Phobius"/>
    </source>
</evidence>
<feature type="transmembrane region" description="Helical" evidence="6">
    <location>
        <begin position="172"/>
        <end position="193"/>
    </location>
</feature>
<keyword evidence="8" id="KW-1185">Reference proteome</keyword>
<evidence type="ECO:0000256" key="2">
    <source>
        <dbReference type="ARBA" id="ARBA00006293"/>
    </source>
</evidence>
<sequence>MRHPNMAAGRGLYAFEEGASYGVDEASLPDLGELWEKGLDWQRLGPLLRRAARVDQMDFEAALDEMLSLCFCDPQRVFKQAYYRKQTKNAWARDDPAFALLQCGFLAVAAVATGCAVSAARAGTYCYLVAAAAGGHWLAGGLLAATAHAVVANAFLQDRSRGSHSVAQSVEWLYAFDVHCDAFFVYFLVAYVGHYLVLPLALGHSYAAMLLANALHLAATGAYWYVTHLGFRALPFLRRTEVFLYPVLAAAAAFLAALVLGVFGAKLNASRVLLAAVLSPLST</sequence>
<gene>
    <name evidence="7" type="primary">UNC50</name>
    <name evidence="7" type="ORF">SO694_0002037</name>
</gene>
<proteinExistence type="inferred from homology"/>
<dbReference type="Proteomes" id="UP001363151">
    <property type="component" value="Unassembled WGS sequence"/>
</dbReference>
<evidence type="ECO:0000256" key="3">
    <source>
        <dbReference type="ARBA" id="ARBA00022692"/>
    </source>
</evidence>
<protein>
    <submittedName>
        <fullName evidence="7">Inner nuclear membrane RNA binding protein</fullName>
    </submittedName>
</protein>
<name>A0ABR1FU69_AURAN</name>